<sequence length="302" mass="33866">MFDDLDIFAVVVEQSSLNRASRQLNLSQPALSRKISKLEERLGVTLFNRYGKRLELTEVGRLAYTYALEQRQQRFKFLEAIARFKQGEPLSVTLGASLTTIQTTLPPLVNAYMEKYPAAELKLITGKTHEIVTSVQEGRSEVGLIASATAESGLRCISLFDDQLRLVITEHHPLAGLPRLEMEHLTGLPMILFSKGTWYRRMTDDLFQRSGVQPDIRMEIDSFEAIIRLLPTIKAAALLPNSYLRPELLSGGGLVSLHIKELELTQRTTCLIYRDTGDLSAAARSLVRVTEEVFHEGRPAAL</sequence>
<dbReference type="eggNOG" id="COG0583">
    <property type="taxonomic scope" value="Bacteria"/>
</dbReference>
<dbReference type="InterPro" id="IPR005119">
    <property type="entry name" value="LysR_subst-bd"/>
</dbReference>
<dbReference type="Proteomes" id="UP000029409">
    <property type="component" value="Chromosome"/>
</dbReference>
<dbReference type="InterPro" id="IPR036388">
    <property type="entry name" value="WH-like_DNA-bd_sf"/>
</dbReference>
<dbReference type="Gene3D" id="3.40.190.290">
    <property type="match status" value="1"/>
</dbReference>
<dbReference type="PRINTS" id="PR00039">
    <property type="entry name" value="HTHLYSR"/>
</dbReference>
<feature type="domain" description="HTH lysR-type" evidence="5">
    <location>
        <begin position="1"/>
        <end position="57"/>
    </location>
</feature>
<dbReference type="KEGG" id="pdu:PDUR_21930"/>
<dbReference type="SUPFAM" id="SSF53850">
    <property type="entry name" value="Periplasmic binding protein-like II"/>
    <property type="match status" value="1"/>
</dbReference>
<evidence type="ECO:0000256" key="3">
    <source>
        <dbReference type="ARBA" id="ARBA00023125"/>
    </source>
</evidence>
<dbReference type="InterPro" id="IPR050950">
    <property type="entry name" value="HTH-type_LysR_regulators"/>
</dbReference>
<gene>
    <name evidence="6" type="ORF">PDUR_21930</name>
</gene>
<evidence type="ECO:0000256" key="1">
    <source>
        <dbReference type="ARBA" id="ARBA00009437"/>
    </source>
</evidence>
<dbReference type="OrthoDB" id="2659059at2"/>
<reference evidence="6 7" key="1">
    <citation type="submission" date="2014-08" db="EMBL/GenBank/DDBJ databases">
        <title>Comparative genomics of the Paenibacillus odorifer group.</title>
        <authorList>
            <person name="den Bakker H.C."/>
            <person name="Tsai Y.-C."/>
            <person name="Martin N."/>
            <person name="Korlach J."/>
            <person name="Wiedmann M."/>
        </authorList>
    </citation>
    <scope>NUCLEOTIDE SEQUENCE [LARGE SCALE GENOMIC DNA]</scope>
    <source>
        <strain evidence="6 7">DSM 1735</strain>
    </source>
</reference>
<comment type="similarity">
    <text evidence="1">Belongs to the LysR transcriptional regulatory family.</text>
</comment>
<dbReference type="GO" id="GO:0003677">
    <property type="term" value="F:DNA binding"/>
    <property type="evidence" value="ECO:0007669"/>
    <property type="project" value="UniProtKB-KW"/>
</dbReference>
<dbReference type="GO" id="GO:0005829">
    <property type="term" value="C:cytosol"/>
    <property type="evidence" value="ECO:0007669"/>
    <property type="project" value="TreeGrafter"/>
</dbReference>
<dbReference type="CDD" id="cd05466">
    <property type="entry name" value="PBP2_LTTR_substrate"/>
    <property type="match status" value="1"/>
</dbReference>
<evidence type="ECO:0000313" key="7">
    <source>
        <dbReference type="Proteomes" id="UP000029409"/>
    </source>
</evidence>
<protein>
    <submittedName>
        <fullName evidence="6">LysR family transcriptional regulator</fullName>
    </submittedName>
</protein>
<dbReference type="EMBL" id="CP009288">
    <property type="protein sequence ID" value="AIQ14266.1"/>
    <property type="molecule type" value="Genomic_DNA"/>
</dbReference>
<dbReference type="AlphaFoldDB" id="A0A089HQG7"/>
<accession>A0A089HQG7</accession>
<dbReference type="FunFam" id="1.10.10.10:FF:000001">
    <property type="entry name" value="LysR family transcriptional regulator"/>
    <property type="match status" value="1"/>
</dbReference>
<evidence type="ECO:0000256" key="2">
    <source>
        <dbReference type="ARBA" id="ARBA00023015"/>
    </source>
</evidence>
<dbReference type="InterPro" id="IPR036390">
    <property type="entry name" value="WH_DNA-bd_sf"/>
</dbReference>
<dbReference type="Pfam" id="PF03466">
    <property type="entry name" value="LysR_substrate"/>
    <property type="match status" value="1"/>
</dbReference>
<dbReference type="Gene3D" id="1.10.10.10">
    <property type="entry name" value="Winged helix-like DNA-binding domain superfamily/Winged helix DNA-binding domain"/>
    <property type="match status" value="1"/>
</dbReference>
<proteinExistence type="inferred from homology"/>
<keyword evidence="3" id="KW-0238">DNA-binding</keyword>
<dbReference type="GO" id="GO:0003700">
    <property type="term" value="F:DNA-binding transcription factor activity"/>
    <property type="evidence" value="ECO:0007669"/>
    <property type="project" value="InterPro"/>
</dbReference>
<dbReference type="SUPFAM" id="SSF46785">
    <property type="entry name" value="Winged helix' DNA-binding domain"/>
    <property type="match status" value="1"/>
</dbReference>
<evidence type="ECO:0000313" key="6">
    <source>
        <dbReference type="EMBL" id="AIQ14266.1"/>
    </source>
</evidence>
<dbReference type="PROSITE" id="PS50931">
    <property type="entry name" value="HTH_LYSR"/>
    <property type="match status" value="1"/>
</dbReference>
<keyword evidence="4" id="KW-0804">Transcription</keyword>
<keyword evidence="7" id="KW-1185">Reference proteome</keyword>
<keyword evidence="2" id="KW-0805">Transcription regulation</keyword>
<dbReference type="Pfam" id="PF00126">
    <property type="entry name" value="HTH_1"/>
    <property type="match status" value="1"/>
</dbReference>
<dbReference type="InterPro" id="IPR000847">
    <property type="entry name" value="LysR_HTH_N"/>
</dbReference>
<dbReference type="PANTHER" id="PTHR30419">
    <property type="entry name" value="HTH-TYPE TRANSCRIPTIONAL REGULATOR YBHD"/>
    <property type="match status" value="1"/>
</dbReference>
<evidence type="ECO:0000256" key="4">
    <source>
        <dbReference type="ARBA" id="ARBA00023163"/>
    </source>
</evidence>
<dbReference type="STRING" id="44251.PDUR_21930"/>
<name>A0A089HQG7_PAEDU</name>
<evidence type="ECO:0000259" key="5">
    <source>
        <dbReference type="PROSITE" id="PS50931"/>
    </source>
</evidence>
<organism evidence="6 7">
    <name type="scientific">Paenibacillus durus</name>
    <name type="common">Paenibacillus azotofixans</name>
    <dbReference type="NCBI Taxonomy" id="44251"/>
    <lineage>
        <taxon>Bacteria</taxon>
        <taxon>Bacillati</taxon>
        <taxon>Bacillota</taxon>
        <taxon>Bacilli</taxon>
        <taxon>Bacillales</taxon>
        <taxon>Paenibacillaceae</taxon>
        <taxon>Paenibacillus</taxon>
    </lineage>
</organism>
<dbReference type="RefSeq" id="WP_042208057.1">
    <property type="nucleotide sequence ID" value="NZ_CP009288.1"/>
</dbReference>